<protein>
    <submittedName>
        <fullName evidence="1">Uncharacterized protein</fullName>
    </submittedName>
</protein>
<keyword evidence="2" id="KW-1185">Reference proteome</keyword>
<comment type="caution">
    <text evidence="1">The sequence shown here is derived from an EMBL/GenBank/DDBJ whole genome shotgun (WGS) entry which is preliminary data.</text>
</comment>
<evidence type="ECO:0000313" key="1">
    <source>
        <dbReference type="EMBL" id="GBO85421.1"/>
    </source>
</evidence>
<dbReference type="Proteomes" id="UP000340077">
    <property type="component" value="Unassembled WGS sequence"/>
</dbReference>
<organism evidence="1 2">
    <name type="scientific">Marinobacter salsuginis</name>
    <dbReference type="NCBI Taxonomy" id="418719"/>
    <lineage>
        <taxon>Bacteria</taxon>
        <taxon>Pseudomonadati</taxon>
        <taxon>Pseudomonadota</taxon>
        <taxon>Gammaproteobacteria</taxon>
        <taxon>Pseudomonadales</taxon>
        <taxon>Marinobacteraceae</taxon>
        <taxon>Marinobacter</taxon>
    </lineage>
</organism>
<accession>A0A5M3PRK9</accession>
<proteinExistence type="predicted"/>
<dbReference type="AlphaFoldDB" id="A0A5M3PRK9"/>
<reference evidence="1 2" key="1">
    <citation type="journal article" date="2019" name="J. Gen. Appl. Microbiol.">
        <title>Aerobic degradation of cis-dichloroethene by the marine bacterium Marinobacter salsuginis strain 5N-3.</title>
        <authorList>
            <person name="Inoue Y."/>
            <person name="Fukunaga Y."/>
            <person name="Katsumata H."/>
            <person name="Ohji S."/>
            <person name="Hosoyama A."/>
            <person name="Mori K."/>
            <person name="Ando K."/>
        </authorList>
    </citation>
    <scope>NUCLEOTIDE SEQUENCE [LARGE SCALE GENOMIC DNA]</scope>
    <source>
        <strain evidence="1 2">5N-3</strain>
    </source>
</reference>
<gene>
    <name evidence="1" type="ORF">MS5N3_28720</name>
</gene>
<name>A0A5M3PRK9_9GAMM</name>
<evidence type="ECO:0000313" key="2">
    <source>
        <dbReference type="Proteomes" id="UP000340077"/>
    </source>
</evidence>
<dbReference type="EMBL" id="BGZH01000003">
    <property type="protein sequence ID" value="GBO85421.1"/>
    <property type="molecule type" value="Genomic_DNA"/>
</dbReference>
<sequence length="55" mass="6124">MVLMHGHWEVGAKRPNVPWKTKIGVINQSQALKAAYSDPILGIKSPIANIDNKRM</sequence>